<dbReference type="InterPro" id="IPR003825">
    <property type="entry name" value="Colicin-V_CvpA"/>
</dbReference>
<evidence type="ECO:0000256" key="2">
    <source>
        <dbReference type="ARBA" id="ARBA00022692"/>
    </source>
</evidence>
<evidence type="ECO:0000256" key="5">
    <source>
        <dbReference type="SAM" id="Phobius"/>
    </source>
</evidence>
<feature type="transmembrane region" description="Helical" evidence="5">
    <location>
        <begin position="7"/>
        <end position="26"/>
    </location>
</feature>
<proteinExistence type="predicted"/>
<sequence>MMIWIDYVILGVIGFSALVSLIRGFVKEALSLVIWFAAFFIASNFYNQLAAYFTNIQDDTLRNGSAIAVLFISTLVVGAVVNYVIGQLVQKTGLSGTDRVLGVVFGGVRGVLIVSSILFFIDTFTGFSSADWWKASELIPQFGMVIEWFFSYIKDTSSFLPGAL</sequence>
<keyword evidence="4 5" id="KW-0472">Membrane</keyword>
<gene>
    <name evidence="6" type="primary">SF2389</name>
    <name evidence="6" type="ordered locus">PBPRA2649</name>
</gene>
<name>Q6LNU9_PHOPR</name>
<protein>
    <submittedName>
        <fullName evidence="6">Bacteriocin production protein</fullName>
    </submittedName>
</protein>
<dbReference type="HOGENOM" id="CLU_092720_2_1_6"/>
<keyword evidence="7" id="KW-1185">Reference proteome</keyword>
<dbReference type="EMBL" id="CR378671">
    <property type="protein sequence ID" value="CAG21027.1"/>
    <property type="molecule type" value="Genomic_DNA"/>
</dbReference>
<evidence type="ECO:0000256" key="1">
    <source>
        <dbReference type="ARBA" id="ARBA00004141"/>
    </source>
</evidence>
<accession>Q6LNU9</accession>
<feature type="transmembrane region" description="Helical" evidence="5">
    <location>
        <begin position="32"/>
        <end position="53"/>
    </location>
</feature>
<dbReference type="PANTHER" id="PTHR36926:SF1">
    <property type="entry name" value="COLICIN V PRODUCTION PROTEIN"/>
    <property type="match status" value="1"/>
</dbReference>
<feature type="transmembrane region" description="Helical" evidence="5">
    <location>
        <begin position="100"/>
        <end position="121"/>
    </location>
</feature>
<dbReference type="PANTHER" id="PTHR36926">
    <property type="entry name" value="COLICIN V PRODUCTION PROTEIN"/>
    <property type="match status" value="1"/>
</dbReference>
<dbReference type="eggNOG" id="COG1286">
    <property type="taxonomic scope" value="Bacteria"/>
</dbReference>
<dbReference type="Proteomes" id="UP000000593">
    <property type="component" value="Chromosome 1"/>
</dbReference>
<dbReference type="TCDB" id="9.B.160.1.8">
    <property type="family name" value="the colicin v production (cvpa) family"/>
</dbReference>
<organism evidence="6 7">
    <name type="scientific">Photobacterium profundum (strain SS9)</name>
    <dbReference type="NCBI Taxonomy" id="298386"/>
    <lineage>
        <taxon>Bacteria</taxon>
        <taxon>Pseudomonadati</taxon>
        <taxon>Pseudomonadota</taxon>
        <taxon>Gammaproteobacteria</taxon>
        <taxon>Vibrionales</taxon>
        <taxon>Vibrionaceae</taxon>
        <taxon>Photobacterium</taxon>
    </lineage>
</organism>
<evidence type="ECO:0000256" key="4">
    <source>
        <dbReference type="ARBA" id="ARBA00023136"/>
    </source>
</evidence>
<evidence type="ECO:0000313" key="6">
    <source>
        <dbReference type="EMBL" id="CAG21027.1"/>
    </source>
</evidence>
<dbReference type="InterPro" id="IPR052719">
    <property type="entry name" value="CvpA-like"/>
</dbReference>
<feature type="transmembrane region" description="Helical" evidence="5">
    <location>
        <begin position="65"/>
        <end position="85"/>
    </location>
</feature>
<dbReference type="STRING" id="298386.PBPRA2649"/>
<dbReference type="AlphaFoldDB" id="Q6LNU9"/>
<dbReference type="GO" id="GO:0009403">
    <property type="term" value="P:toxin biosynthetic process"/>
    <property type="evidence" value="ECO:0007669"/>
    <property type="project" value="InterPro"/>
</dbReference>
<keyword evidence="3 5" id="KW-1133">Transmembrane helix</keyword>
<dbReference type="Pfam" id="PF02674">
    <property type="entry name" value="Colicin_V"/>
    <property type="match status" value="1"/>
</dbReference>
<reference evidence="7" key="1">
    <citation type="journal article" date="2005" name="Science">
        <title>Life at depth: Photobacterium profundum genome sequence and expression analysis.</title>
        <authorList>
            <person name="Vezzi A."/>
            <person name="Campanaro S."/>
            <person name="D'Angelo M."/>
            <person name="Simonato F."/>
            <person name="Vitulo N."/>
            <person name="Lauro F.M."/>
            <person name="Cestaro A."/>
            <person name="Malacrida G."/>
            <person name="Simionati B."/>
            <person name="Cannata N."/>
            <person name="Romualdi C."/>
            <person name="Bartlett D.H."/>
            <person name="Valle G."/>
        </authorList>
    </citation>
    <scope>NUCLEOTIDE SEQUENCE [LARGE SCALE GENOMIC DNA]</scope>
    <source>
        <strain evidence="7">ATCC BAA-1253 / SS9</strain>
    </source>
</reference>
<dbReference type="KEGG" id="ppr:PBPRA2649"/>
<keyword evidence="2 5" id="KW-0812">Transmembrane</keyword>
<evidence type="ECO:0000256" key="3">
    <source>
        <dbReference type="ARBA" id="ARBA00022989"/>
    </source>
</evidence>
<comment type="subcellular location">
    <subcellularLocation>
        <location evidence="1">Membrane</location>
        <topology evidence="1">Multi-pass membrane protein</topology>
    </subcellularLocation>
</comment>
<evidence type="ECO:0000313" key="7">
    <source>
        <dbReference type="Proteomes" id="UP000000593"/>
    </source>
</evidence>
<dbReference type="GO" id="GO:0016020">
    <property type="term" value="C:membrane"/>
    <property type="evidence" value="ECO:0007669"/>
    <property type="project" value="UniProtKB-SubCell"/>
</dbReference>